<dbReference type="CDD" id="cd05356">
    <property type="entry name" value="17beta-HSD1_like_SDR_c"/>
    <property type="match status" value="1"/>
</dbReference>
<evidence type="ECO:0000256" key="3">
    <source>
        <dbReference type="RuleBase" id="RU000363"/>
    </source>
</evidence>
<evidence type="ECO:0000313" key="4">
    <source>
        <dbReference type="EMBL" id="CAL5135120.1"/>
    </source>
</evidence>
<organism evidence="4 5">
    <name type="scientific">Calicophoron daubneyi</name>
    <name type="common">Rumen fluke</name>
    <name type="synonym">Paramphistomum daubneyi</name>
    <dbReference type="NCBI Taxonomy" id="300641"/>
    <lineage>
        <taxon>Eukaryota</taxon>
        <taxon>Metazoa</taxon>
        <taxon>Spiralia</taxon>
        <taxon>Lophotrochozoa</taxon>
        <taxon>Platyhelminthes</taxon>
        <taxon>Trematoda</taxon>
        <taxon>Digenea</taxon>
        <taxon>Plagiorchiida</taxon>
        <taxon>Pronocephalata</taxon>
        <taxon>Paramphistomoidea</taxon>
        <taxon>Paramphistomidae</taxon>
        <taxon>Calicophoron</taxon>
    </lineage>
</organism>
<dbReference type="Pfam" id="PF00106">
    <property type="entry name" value="adh_short"/>
    <property type="match status" value="1"/>
</dbReference>
<protein>
    <recommendedName>
        <fullName evidence="6">Short-chain dehydrogenase</fullName>
    </recommendedName>
</protein>
<dbReference type="Proteomes" id="UP001497525">
    <property type="component" value="Unassembled WGS sequence"/>
</dbReference>
<evidence type="ECO:0000256" key="1">
    <source>
        <dbReference type="ARBA" id="ARBA00006484"/>
    </source>
</evidence>
<evidence type="ECO:0000313" key="5">
    <source>
        <dbReference type="Proteomes" id="UP001497525"/>
    </source>
</evidence>
<dbReference type="AlphaFoldDB" id="A0AAV2TFB8"/>
<name>A0AAV2TFB8_CALDB</name>
<dbReference type="Gene3D" id="3.40.50.720">
    <property type="entry name" value="NAD(P)-binding Rossmann-like Domain"/>
    <property type="match status" value="1"/>
</dbReference>
<dbReference type="PIRSF" id="PIRSF000126">
    <property type="entry name" value="11-beta-HSD1"/>
    <property type="match status" value="1"/>
</dbReference>
<dbReference type="GO" id="GO:0016491">
    <property type="term" value="F:oxidoreductase activity"/>
    <property type="evidence" value="ECO:0007669"/>
    <property type="project" value="UniProtKB-KW"/>
</dbReference>
<dbReference type="SUPFAM" id="SSF51735">
    <property type="entry name" value="NAD(P)-binding Rossmann-fold domains"/>
    <property type="match status" value="1"/>
</dbReference>
<dbReference type="PRINTS" id="PR00080">
    <property type="entry name" value="SDRFAMILY"/>
</dbReference>
<evidence type="ECO:0000256" key="2">
    <source>
        <dbReference type="ARBA" id="ARBA00023002"/>
    </source>
</evidence>
<dbReference type="InterPro" id="IPR036291">
    <property type="entry name" value="NAD(P)-bd_dom_sf"/>
</dbReference>
<dbReference type="PRINTS" id="PR00081">
    <property type="entry name" value="GDHRDH"/>
</dbReference>
<reference evidence="4" key="1">
    <citation type="submission" date="2024-06" db="EMBL/GenBank/DDBJ databases">
        <authorList>
            <person name="Liu X."/>
            <person name="Lenzi L."/>
            <person name="Haldenby T S."/>
            <person name="Uol C."/>
        </authorList>
    </citation>
    <scope>NUCLEOTIDE SEQUENCE</scope>
</reference>
<comment type="caution">
    <text evidence="4">The sequence shown here is derived from an EMBL/GenBank/DDBJ whole genome shotgun (WGS) entry which is preliminary data.</text>
</comment>
<dbReference type="InterPro" id="IPR002347">
    <property type="entry name" value="SDR_fam"/>
</dbReference>
<accession>A0AAV2TFB8</accession>
<sequence length="251" mass="27531">MGIGRAYACELAKEGLNIMLISNDPDSLTQTAEEIEATYGVKTKAILGDFTEPDLIEKLRPEIEQLPSVACLVNNVGMFCPLREAAISGGLISLEFIQKIIKCNMASGTNMSHLVAPILLRQNRPNAAIINISSQSAFMPLPYISLYGASKAYISHFSLALEEELRGRGIIVQTVYPAIVATRLSGITRASFVIPDPETFVKSALDLLGVENRTAGYIGHALQRLITLKLPDFMTKLRIQKKLKKELSLNR</sequence>
<dbReference type="GO" id="GO:0005783">
    <property type="term" value="C:endoplasmic reticulum"/>
    <property type="evidence" value="ECO:0007669"/>
    <property type="project" value="TreeGrafter"/>
</dbReference>
<proteinExistence type="inferred from homology"/>
<dbReference type="PANTHER" id="PTHR43899">
    <property type="entry name" value="RH59310P"/>
    <property type="match status" value="1"/>
</dbReference>
<gene>
    <name evidence="4" type="ORF">CDAUBV1_LOCUS9177</name>
</gene>
<evidence type="ECO:0008006" key="6">
    <source>
        <dbReference type="Google" id="ProtNLM"/>
    </source>
</evidence>
<dbReference type="InterPro" id="IPR051019">
    <property type="entry name" value="VLCFA-Steroid_DH"/>
</dbReference>
<dbReference type="PANTHER" id="PTHR43899:SF13">
    <property type="entry name" value="RH59310P"/>
    <property type="match status" value="1"/>
</dbReference>
<comment type="similarity">
    <text evidence="1 3">Belongs to the short-chain dehydrogenases/reductases (SDR) family.</text>
</comment>
<keyword evidence="2" id="KW-0560">Oxidoreductase</keyword>
<dbReference type="EMBL" id="CAXLJL010000245">
    <property type="protein sequence ID" value="CAL5135120.1"/>
    <property type="molecule type" value="Genomic_DNA"/>
</dbReference>